<dbReference type="SUPFAM" id="SSF51391">
    <property type="entry name" value="Thiamin phosphate synthase"/>
    <property type="match status" value="1"/>
</dbReference>
<dbReference type="EMBL" id="MLJW01000664">
    <property type="protein sequence ID" value="OIQ83880.1"/>
    <property type="molecule type" value="Genomic_DNA"/>
</dbReference>
<evidence type="ECO:0000256" key="4">
    <source>
        <dbReference type="ARBA" id="ARBA00022679"/>
    </source>
</evidence>
<comment type="catalytic activity">
    <reaction evidence="8">
        <text>4-methyl-5-(2-phosphooxyethyl)-thiazole + 4-amino-2-methyl-5-(diphosphooxymethyl)pyrimidine + H(+) = thiamine phosphate + diphosphate</text>
        <dbReference type="Rhea" id="RHEA:22328"/>
        <dbReference type="ChEBI" id="CHEBI:15378"/>
        <dbReference type="ChEBI" id="CHEBI:33019"/>
        <dbReference type="ChEBI" id="CHEBI:37575"/>
        <dbReference type="ChEBI" id="CHEBI:57841"/>
        <dbReference type="ChEBI" id="CHEBI:58296"/>
        <dbReference type="EC" id="2.5.1.3"/>
    </reaction>
</comment>
<dbReference type="InterPro" id="IPR036206">
    <property type="entry name" value="ThiamineP_synth_sf"/>
</dbReference>
<keyword evidence="5" id="KW-0479">Metal-binding</keyword>
<evidence type="ECO:0000256" key="9">
    <source>
        <dbReference type="ARBA" id="ARBA00047851"/>
    </source>
</evidence>
<evidence type="ECO:0000256" key="3">
    <source>
        <dbReference type="ARBA" id="ARBA00012830"/>
    </source>
</evidence>
<dbReference type="InterPro" id="IPR013785">
    <property type="entry name" value="Aldolase_TIM"/>
</dbReference>
<sequence>MQARFSGLYAVTPDLADTPRLLGLVEAALQGGASLLQYRNKQASAARRMQQAGVLLALCRQYGVPLIINDHVELCRTLDADGVHLGGNDADVAAARAQLGSGKIIGASCYDRLDLAAMAKAAGADYVAFGSCFGSSTKPLAIRAPLELFSQARQQIGLPLVAIGGIDAENAGLAMAAGADALAVISAVFAVPEVRLAAQFFSNLYTRNPSEPNPS</sequence>
<dbReference type="PANTHER" id="PTHR20857:SF15">
    <property type="entry name" value="THIAMINE-PHOSPHATE SYNTHASE"/>
    <property type="match status" value="1"/>
</dbReference>
<dbReference type="EC" id="2.5.1.3" evidence="3"/>
<comment type="pathway">
    <text evidence="2">Cofactor biosynthesis; thiamine diphosphate biosynthesis; thiamine phosphate from 4-amino-2-methyl-5-diphosphomethylpyrimidine and 4-methyl-5-(2-phosphoethyl)-thiazole: step 1/1.</text>
</comment>
<dbReference type="InterPro" id="IPR034291">
    <property type="entry name" value="TMP_synthase"/>
</dbReference>
<keyword evidence="6" id="KW-0460">Magnesium</keyword>
<comment type="catalytic activity">
    <reaction evidence="9">
        <text>2-(2-carboxy-4-methylthiazol-5-yl)ethyl phosphate + 4-amino-2-methyl-5-(diphosphooxymethyl)pyrimidine + 2 H(+) = thiamine phosphate + CO2 + diphosphate</text>
        <dbReference type="Rhea" id="RHEA:47848"/>
        <dbReference type="ChEBI" id="CHEBI:15378"/>
        <dbReference type="ChEBI" id="CHEBI:16526"/>
        <dbReference type="ChEBI" id="CHEBI:33019"/>
        <dbReference type="ChEBI" id="CHEBI:37575"/>
        <dbReference type="ChEBI" id="CHEBI:57841"/>
        <dbReference type="ChEBI" id="CHEBI:62890"/>
        <dbReference type="EC" id="2.5.1.3"/>
    </reaction>
</comment>
<evidence type="ECO:0000256" key="10">
    <source>
        <dbReference type="ARBA" id="ARBA00047883"/>
    </source>
</evidence>
<dbReference type="CDD" id="cd00564">
    <property type="entry name" value="TMP_TenI"/>
    <property type="match status" value="1"/>
</dbReference>
<protein>
    <recommendedName>
        <fullName evidence="3">thiamine phosphate synthase</fullName>
        <ecNumber evidence="3">2.5.1.3</ecNumber>
    </recommendedName>
</protein>
<evidence type="ECO:0000256" key="1">
    <source>
        <dbReference type="ARBA" id="ARBA00001946"/>
    </source>
</evidence>
<evidence type="ECO:0000256" key="6">
    <source>
        <dbReference type="ARBA" id="ARBA00022842"/>
    </source>
</evidence>
<dbReference type="InterPro" id="IPR022998">
    <property type="entry name" value="ThiamineP_synth_TenI"/>
</dbReference>
<evidence type="ECO:0000256" key="8">
    <source>
        <dbReference type="ARBA" id="ARBA00047334"/>
    </source>
</evidence>
<dbReference type="GO" id="GO:0046872">
    <property type="term" value="F:metal ion binding"/>
    <property type="evidence" value="ECO:0007669"/>
    <property type="project" value="UniProtKB-KW"/>
</dbReference>
<dbReference type="Gene3D" id="3.20.20.70">
    <property type="entry name" value="Aldolase class I"/>
    <property type="match status" value="1"/>
</dbReference>
<dbReference type="GO" id="GO:0009228">
    <property type="term" value="P:thiamine biosynthetic process"/>
    <property type="evidence" value="ECO:0007669"/>
    <property type="project" value="UniProtKB-KW"/>
</dbReference>
<keyword evidence="4 12" id="KW-0808">Transferase</keyword>
<dbReference type="HAMAP" id="MF_00097">
    <property type="entry name" value="TMP_synthase"/>
    <property type="match status" value="1"/>
</dbReference>
<keyword evidence="7" id="KW-0784">Thiamine biosynthesis</keyword>
<reference evidence="12" key="1">
    <citation type="submission" date="2016-10" db="EMBL/GenBank/DDBJ databases">
        <title>Sequence of Gallionella enrichment culture.</title>
        <authorList>
            <person name="Poehlein A."/>
            <person name="Muehling M."/>
            <person name="Daniel R."/>
        </authorList>
    </citation>
    <scope>NUCLEOTIDE SEQUENCE</scope>
</reference>
<dbReference type="Pfam" id="PF02581">
    <property type="entry name" value="TMP-TENI"/>
    <property type="match status" value="1"/>
</dbReference>
<dbReference type="GO" id="GO:0009229">
    <property type="term" value="P:thiamine diphosphate biosynthetic process"/>
    <property type="evidence" value="ECO:0007669"/>
    <property type="project" value="UniProtKB-UniPathway"/>
</dbReference>
<accession>A0A1J5QK75</accession>
<name>A0A1J5QK75_9ZZZZ</name>
<evidence type="ECO:0000259" key="11">
    <source>
        <dbReference type="Pfam" id="PF02581"/>
    </source>
</evidence>
<organism evidence="12">
    <name type="scientific">mine drainage metagenome</name>
    <dbReference type="NCBI Taxonomy" id="410659"/>
    <lineage>
        <taxon>unclassified sequences</taxon>
        <taxon>metagenomes</taxon>
        <taxon>ecological metagenomes</taxon>
    </lineage>
</organism>
<comment type="caution">
    <text evidence="12">The sequence shown here is derived from an EMBL/GenBank/DDBJ whole genome shotgun (WGS) entry which is preliminary data.</text>
</comment>
<dbReference type="UniPathway" id="UPA00060">
    <property type="reaction ID" value="UER00141"/>
</dbReference>
<dbReference type="GO" id="GO:0004789">
    <property type="term" value="F:thiamine-phosphate diphosphorylase activity"/>
    <property type="evidence" value="ECO:0007669"/>
    <property type="project" value="UniProtKB-EC"/>
</dbReference>
<evidence type="ECO:0000256" key="7">
    <source>
        <dbReference type="ARBA" id="ARBA00022977"/>
    </source>
</evidence>
<evidence type="ECO:0000313" key="12">
    <source>
        <dbReference type="EMBL" id="OIQ83880.1"/>
    </source>
</evidence>
<proteinExistence type="inferred from homology"/>
<evidence type="ECO:0000256" key="2">
    <source>
        <dbReference type="ARBA" id="ARBA00005165"/>
    </source>
</evidence>
<comment type="catalytic activity">
    <reaction evidence="10">
        <text>2-[(2R,5Z)-2-carboxy-4-methylthiazol-5(2H)-ylidene]ethyl phosphate + 4-amino-2-methyl-5-(diphosphooxymethyl)pyrimidine + 2 H(+) = thiamine phosphate + CO2 + diphosphate</text>
        <dbReference type="Rhea" id="RHEA:47844"/>
        <dbReference type="ChEBI" id="CHEBI:15378"/>
        <dbReference type="ChEBI" id="CHEBI:16526"/>
        <dbReference type="ChEBI" id="CHEBI:33019"/>
        <dbReference type="ChEBI" id="CHEBI:37575"/>
        <dbReference type="ChEBI" id="CHEBI:57841"/>
        <dbReference type="ChEBI" id="CHEBI:62899"/>
        <dbReference type="EC" id="2.5.1.3"/>
    </reaction>
</comment>
<dbReference type="NCBIfam" id="TIGR00693">
    <property type="entry name" value="thiE"/>
    <property type="match status" value="1"/>
</dbReference>
<gene>
    <name evidence="12" type="primary">thiE_13</name>
    <name evidence="12" type="ORF">GALL_343070</name>
</gene>
<dbReference type="GO" id="GO:0005737">
    <property type="term" value="C:cytoplasm"/>
    <property type="evidence" value="ECO:0007669"/>
    <property type="project" value="TreeGrafter"/>
</dbReference>
<comment type="cofactor">
    <cofactor evidence="1">
        <name>Mg(2+)</name>
        <dbReference type="ChEBI" id="CHEBI:18420"/>
    </cofactor>
</comment>
<evidence type="ECO:0000256" key="5">
    <source>
        <dbReference type="ARBA" id="ARBA00022723"/>
    </source>
</evidence>
<feature type="domain" description="Thiamine phosphate synthase/TenI" evidence="11">
    <location>
        <begin position="8"/>
        <end position="188"/>
    </location>
</feature>
<dbReference type="PANTHER" id="PTHR20857">
    <property type="entry name" value="THIAMINE-PHOSPHATE PYROPHOSPHORYLASE"/>
    <property type="match status" value="1"/>
</dbReference>
<dbReference type="AlphaFoldDB" id="A0A1J5QK75"/>